<dbReference type="Pfam" id="PF06996">
    <property type="entry name" value="T6SS_TssG"/>
    <property type="match status" value="1"/>
</dbReference>
<name>A0A450SP32_9GAMM</name>
<protein>
    <submittedName>
        <fullName evidence="2">Type VI secretion system protein ImpH</fullName>
    </submittedName>
</protein>
<dbReference type="PANTHER" id="PTHR35564">
    <property type="match status" value="1"/>
</dbReference>
<evidence type="ECO:0000256" key="1">
    <source>
        <dbReference type="SAM" id="MobiDB-lite"/>
    </source>
</evidence>
<proteinExistence type="predicted"/>
<reference evidence="2" key="1">
    <citation type="submission" date="2019-02" db="EMBL/GenBank/DDBJ databases">
        <authorList>
            <person name="Gruber-Vodicka R. H."/>
            <person name="Seah K. B. B."/>
        </authorList>
    </citation>
    <scope>NUCLEOTIDE SEQUENCE</scope>
    <source>
        <strain evidence="3">BECK_DK161</strain>
        <strain evidence="2">BECK_DK47</strain>
    </source>
</reference>
<dbReference type="NCBIfam" id="TIGR03347">
    <property type="entry name" value="VI_chp_1"/>
    <property type="match status" value="1"/>
</dbReference>
<evidence type="ECO:0000313" key="3">
    <source>
        <dbReference type="EMBL" id="VFJ62745.1"/>
    </source>
</evidence>
<dbReference type="EMBL" id="CAADEX010000053">
    <property type="protein sequence ID" value="VFJ55639.1"/>
    <property type="molecule type" value="Genomic_DNA"/>
</dbReference>
<dbReference type="InterPro" id="IPR010732">
    <property type="entry name" value="T6SS_TssG-like"/>
</dbReference>
<organism evidence="2">
    <name type="scientific">Candidatus Kentrum sp. DK</name>
    <dbReference type="NCBI Taxonomy" id="2126562"/>
    <lineage>
        <taxon>Bacteria</taxon>
        <taxon>Pseudomonadati</taxon>
        <taxon>Pseudomonadota</taxon>
        <taxon>Gammaproteobacteria</taxon>
        <taxon>Candidatus Kentrum</taxon>
    </lineage>
</organism>
<feature type="region of interest" description="Disordered" evidence="1">
    <location>
        <begin position="1"/>
        <end position="32"/>
    </location>
</feature>
<evidence type="ECO:0000313" key="2">
    <source>
        <dbReference type="EMBL" id="VFJ55639.1"/>
    </source>
</evidence>
<sequence>MADENRAPSDSLSQEKRQDENPNERLDEHLKETPHRFGFYTALRRLECRAADKPRLGESVRPGDDCLRLGQLPSMAFSPATITEYTPPEASGDAARMKVGFQGLFGPNGPLPLHLTGHAIRRQIHHHDHTLRHFADIFHHRFLTLFYRAWATGQPTTGFDRFGEGRSGEDRFGKYLRAIAGFGERPWQNPGAALPDLVHCHYAGRLSHQPKNPEGLVAMVRQYFRMPVEMEEFAGKWLTLPSQDHCRLGQNPDAARLGVSTTIGRRVPERSHKFILRAGPLDLDRYQALLPGGEALQKLRAMVHDYVGGQYDWDLELMLKKEEVPAMVLGRSGALGWTTWLGEKGREEDARGACLAGSSSDGG</sequence>
<gene>
    <name evidence="2" type="ORF">BECKDK2373B_GA0170837_105328</name>
    <name evidence="3" type="ORF">BECKDK2373C_GA0170839_11008</name>
</gene>
<dbReference type="PANTHER" id="PTHR35564:SF4">
    <property type="entry name" value="CYTOPLASMIC PROTEIN"/>
    <property type="match status" value="1"/>
</dbReference>
<dbReference type="AlphaFoldDB" id="A0A450SP32"/>
<dbReference type="EMBL" id="CAADEY010000100">
    <property type="protein sequence ID" value="VFJ62745.1"/>
    <property type="molecule type" value="Genomic_DNA"/>
</dbReference>
<accession>A0A450SP32</accession>